<dbReference type="SUPFAM" id="SSF52266">
    <property type="entry name" value="SGNH hydrolase"/>
    <property type="match status" value="1"/>
</dbReference>
<dbReference type="InterPro" id="IPR036514">
    <property type="entry name" value="SGNH_hydro_sf"/>
</dbReference>
<sequence length="332" mass="36953">MRWTVRSALLFLALGAMVLGALNLAGRVPVAGPTAPQFMQDRFAAIAGSKAVSLGGSIGTAVDFDAMCLNGAEFYNNGQDPFEIEALVELILARPAPPELFFVVVTPTSLSHDNGLPALAGANRRRTTYRFLHGEGRWDPIAGDWRQAFLSEAMPAIGHDLRDPWHEALLRLWQGRPAPDRAIDTDTRTIDPRTAERLVDTQLAQWREDAHKVAYYDPGVPDRASASLLRTVMQVEASGSRAVIVVPPYLDELRREVSSRRWGQTERFDRLLDRLADRGAIIADFWNTEEFAARFEYFRDATHLNAPGAREFSRMLAAKIQRDGRVPLSDCV</sequence>
<gene>
    <name evidence="1" type="ORF">GCM10010923_05910</name>
</gene>
<evidence type="ECO:0000313" key="2">
    <source>
        <dbReference type="Proteomes" id="UP000603317"/>
    </source>
</evidence>
<keyword evidence="2" id="KW-1185">Reference proteome</keyword>
<evidence type="ECO:0000313" key="1">
    <source>
        <dbReference type="EMBL" id="GGA00179.1"/>
    </source>
</evidence>
<reference evidence="2" key="1">
    <citation type="journal article" date="2019" name="Int. J. Syst. Evol. Microbiol.">
        <title>The Global Catalogue of Microorganisms (GCM) 10K type strain sequencing project: providing services to taxonomists for standard genome sequencing and annotation.</title>
        <authorList>
            <consortium name="The Broad Institute Genomics Platform"/>
            <consortium name="The Broad Institute Genome Sequencing Center for Infectious Disease"/>
            <person name="Wu L."/>
            <person name="Ma J."/>
        </authorList>
    </citation>
    <scope>NUCLEOTIDE SEQUENCE [LARGE SCALE GENOMIC DNA]</scope>
    <source>
        <strain evidence="2">CGMCC 1.15297</strain>
    </source>
</reference>
<name>A0ABQ1F5U8_9SPHN</name>
<comment type="caution">
    <text evidence="1">The sequence shown here is derived from an EMBL/GenBank/DDBJ whole genome shotgun (WGS) entry which is preliminary data.</text>
</comment>
<protein>
    <recommendedName>
        <fullName evidence="3">AlgX/AlgJ SGNH hydrolase-like domain-containing protein</fullName>
    </recommendedName>
</protein>
<dbReference type="Proteomes" id="UP000603317">
    <property type="component" value="Unassembled WGS sequence"/>
</dbReference>
<accession>A0ABQ1F5U8</accession>
<dbReference type="Gene3D" id="3.40.50.1110">
    <property type="entry name" value="SGNH hydrolase"/>
    <property type="match status" value="1"/>
</dbReference>
<evidence type="ECO:0008006" key="3">
    <source>
        <dbReference type="Google" id="ProtNLM"/>
    </source>
</evidence>
<proteinExistence type="predicted"/>
<dbReference type="RefSeq" id="WP_188641282.1">
    <property type="nucleotide sequence ID" value="NZ_BMID01000001.1"/>
</dbReference>
<dbReference type="EMBL" id="BMID01000001">
    <property type="protein sequence ID" value="GGA00179.1"/>
    <property type="molecule type" value="Genomic_DNA"/>
</dbReference>
<organism evidence="1 2">
    <name type="scientific">Blastomonas marina</name>
    <dbReference type="NCBI Taxonomy" id="1867408"/>
    <lineage>
        <taxon>Bacteria</taxon>
        <taxon>Pseudomonadati</taxon>
        <taxon>Pseudomonadota</taxon>
        <taxon>Alphaproteobacteria</taxon>
        <taxon>Sphingomonadales</taxon>
        <taxon>Sphingomonadaceae</taxon>
        <taxon>Blastomonas</taxon>
    </lineage>
</organism>